<dbReference type="SUPFAM" id="SSF50952">
    <property type="entry name" value="Soluble quinoprotein glucose dehydrogenase"/>
    <property type="match status" value="1"/>
</dbReference>
<dbReference type="AlphaFoldDB" id="A0A9Q9DPG7"/>
<evidence type="ECO:0000259" key="4">
    <source>
        <dbReference type="Pfam" id="PF22807"/>
    </source>
</evidence>
<dbReference type="InterPro" id="IPR011042">
    <property type="entry name" value="6-blade_b-propeller_TolB-like"/>
</dbReference>
<keyword evidence="6" id="KW-1185">Reference proteome</keyword>
<reference evidence="5" key="1">
    <citation type="submission" date="2021-12" db="EMBL/GenBank/DDBJ databases">
        <title>Curvularia clavata genome.</title>
        <authorList>
            <person name="Cao Y."/>
        </authorList>
    </citation>
    <scope>NUCLEOTIDE SEQUENCE</scope>
    <source>
        <strain evidence="5">Yc1106</strain>
    </source>
</reference>
<dbReference type="InterPro" id="IPR001810">
    <property type="entry name" value="F-box_dom"/>
</dbReference>
<dbReference type="Gene3D" id="2.120.10.30">
    <property type="entry name" value="TolB, C-terminal domain"/>
    <property type="match status" value="1"/>
</dbReference>
<dbReference type="InterPro" id="IPR054539">
    <property type="entry name" value="Beta-prop_PDH"/>
</dbReference>
<dbReference type="SUPFAM" id="SSF81383">
    <property type="entry name" value="F-box domain"/>
    <property type="match status" value="1"/>
</dbReference>
<feature type="domain" description="Pyrroloquinoline quinone-dependent pyranose dehydrogenase beta-propeller" evidence="4">
    <location>
        <begin position="38"/>
        <end position="429"/>
    </location>
</feature>
<feature type="compositionally biased region" description="Acidic residues" evidence="1">
    <location>
        <begin position="961"/>
        <end position="1003"/>
    </location>
</feature>
<dbReference type="InterPro" id="IPR036047">
    <property type="entry name" value="F-box-like_dom_sf"/>
</dbReference>
<evidence type="ECO:0008006" key="7">
    <source>
        <dbReference type="Google" id="ProtNLM"/>
    </source>
</evidence>
<name>A0A9Q9DPG7_CURCL</name>
<dbReference type="InterPro" id="IPR011041">
    <property type="entry name" value="Quinoprot_gluc/sorb_DH_b-prop"/>
</dbReference>
<dbReference type="PANTHER" id="PTHR47572">
    <property type="entry name" value="LIPOPROTEIN-RELATED"/>
    <property type="match status" value="1"/>
</dbReference>
<gene>
    <name evidence="5" type="ORF">yc1106_01786</name>
</gene>
<dbReference type="EMBL" id="CP089274">
    <property type="protein sequence ID" value="USP74512.1"/>
    <property type="molecule type" value="Genomic_DNA"/>
</dbReference>
<feature type="signal peptide" evidence="2">
    <location>
        <begin position="1"/>
        <end position="22"/>
    </location>
</feature>
<dbReference type="Pfam" id="PF12937">
    <property type="entry name" value="F-box-like"/>
    <property type="match status" value="1"/>
</dbReference>
<dbReference type="Pfam" id="PF22807">
    <property type="entry name" value="TrAA12"/>
    <property type="match status" value="1"/>
</dbReference>
<feature type="chain" id="PRO_5040430246" description="F-box domain-containing protein" evidence="2">
    <location>
        <begin position="23"/>
        <end position="1003"/>
    </location>
</feature>
<dbReference type="InterPro" id="IPR051262">
    <property type="entry name" value="SMP-30/CGR1_Lactonase"/>
</dbReference>
<dbReference type="PANTHER" id="PTHR47572:SF4">
    <property type="entry name" value="LACTONASE DRP35"/>
    <property type="match status" value="1"/>
</dbReference>
<dbReference type="Proteomes" id="UP001056012">
    <property type="component" value="Chromosome 1"/>
</dbReference>
<evidence type="ECO:0000256" key="1">
    <source>
        <dbReference type="SAM" id="MobiDB-lite"/>
    </source>
</evidence>
<evidence type="ECO:0000259" key="3">
    <source>
        <dbReference type="Pfam" id="PF12937"/>
    </source>
</evidence>
<dbReference type="VEuPathDB" id="FungiDB:yc1106_01786"/>
<sequence length="1003" mass="111302">MSLRHWVTGLSAFSVVVGTAQAQATACAKTIAPQKAAPSVAPGFRVEVVANGLRDPRSLLFDQQGGLLVVEQGRGISRLSLTGDGACVQVEGQVQNVVEDDSLNHGIAFSQDGKTLYASSHSNVYAWDYDASQGKTTSDSRDIVQGMGDNEGHTTRTLLMSQKVPGMLLVSRGSVGNIDLQTLDVTTGVSTIKAFNVNNMTSSAYEHAPSGMLLGWGLRNSVGIAEEPVTGGIYSVENSVDNLNRSGQLIKENNPGEEMNFHGYLNGTTSSVQGANYGYPSCFTAWNTSEIPDYNGTVGQQFAIGNQNATVNDTFCQNDRVAPRLAFQAHMAPLDIKFNPNGTAAWVTMHGSWNRENPAGYKLSLVPFDGNGSPVAPSNSTTAATDVVSNPDLSACPDGCFRPVGLAWDAKGRLYMSSDSTGEIYVVTKEDGSGVADVSRVAGEGQAASPTGEGGGSSSAQALLLFTLVLHRTPFNPLIMSKRTNKLQHSSLTPKMASIEGSTNTISFKDLPVEIVQLIGVYIEDDRDLIAFRSTCRATNNAVMEASLWRRRFLRTYDFQGFYTNDQWRRMYQGRAKMLHTGLKYNFSQIVTNYETRVLLMLRRLINESFVGATELDRQGRLISRNQAHLIEFVRNGRMFNNFSSSTGATRNATGKEKEVISAVKLMCFHFILQSPEMSHRFERFDESQYAVYESRAQAPLFTGGFTKVNFEWLLHNMNFFRHHMMVEKLFTLYNRFGALPLEQRPSAWRVTPGTAPRTLTKYWRGTFAYIHDHQIARLQAEGAGRRPYADYHIEEGKMQTIKFEFAEQGRLPSGRELRWPAEYERKVNSLYSLEGNTQTFHAQPKRSRFPDPTPFVVLDSVDADNRMFQSRGVDNGNPFWARGWVTPLPPQGDIPGWSRFTMVKEYQPGLNHAMDDLWAYEGVVLPGNRVIMGRWWFASHNSRPYVGPFILWAVERAENEPDSEPESDEDSESEPDEESESEPDEESESEPDEGGESESESQ</sequence>
<keyword evidence="2" id="KW-0732">Signal</keyword>
<feature type="region of interest" description="Disordered" evidence="1">
    <location>
        <begin position="957"/>
        <end position="1003"/>
    </location>
</feature>
<evidence type="ECO:0000313" key="6">
    <source>
        <dbReference type="Proteomes" id="UP001056012"/>
    </source>
</evidence>
<proteinExistence type="predicted"/>
<feature type="domain" description="F-box" evidence="3">
    <location>
        <begin position="509"/>
        <end position="555"/>
    </location>
</feature>
<organism evidence="5 6">
    <name type="scientific">Curvularia clavata</name>
    <dbReference type="NCBI Taxonomy" id="95742"/>
    <lineage>
        <taxon>Eukaryota</taxon>
        <taxon>Fungi</taxon>
        <taxon>Dikarya</taxon>
        <taxon>Ascomycota</taxon>
        <taxon>Pezizomycotina</taxon>
        <taxon>Dothideomycetes</taxon>
        <taxon>Pleosporomycetidae</taxon>
        <taxon>Pleosporales</taxon>
        <taxon>Pleosporineae</taxon>
        <taxon>Pleosporaceae</taxon>
        <taxon>Curvularia</taxon>
    </lineage>
</organism>
<accession>A0A9Q9DPG7</accession>
<evidence type="ECO:0000313" key="5">
    <source>
        <dbReference type="EMBL" id="USP74512.1"/>
    </source>
</evidence>
<dbReference type="Gene3D" id="1.20.1280.50">
    <property type="match status" value="1"/>
</dbReference>
<protein>
    <recommendedName>
        <fullName evidence="7">F-box domain-containing protein</fullName>
    </recommendedName>
</protein>
<evidence type="ECO:0000256" key="2">
    <source>
        <dbReference type="SAM" id="SignalP"/>
    </source>
</evidence>
<dbReference type="OrthoDB" id="507128at2759"/>